<dbReference type="AlphaFoldDB" id="A0AA38I8U9"/>
<proteinExistence type="predicted"/>
<organism evidence="1 2">
    <name type="scientific">Zophobas morio</name>
    <dbReference type="NCBI Taxonomy" id="2755281"/>
    <lineage>
        <taxon>Eukaryota</taxon>
        <taxon>Metazoa</taxon>
        <taxon>Ecdysozoa</taxon>
        <taxon>Arthropoda</taxon>
        <taxon>Hexapoda</taxon>
        <taxon>Insecta</taxon>
        <taxon>Pterygota</taxon>
        <taxon>Neoptera</taxon>
        <taxon>Endopterygota</taxon>
        <taxon>Coleoptera</taxon>
        <taxon>Polyphaga</taxon>
        <taxon>Cucujiformia</taxon>
        <taxon>Tenebrionidae</taxon>
        <taxon>Zophobas</taxon>
    </lineage>
</organism>
<name>A0AA38I8U9_9CUCU</name>
<dbReference type="Proteomes" id="UP001168821">
    <property type="component" value="Unassembled WGS sequence"/>
</dbReference>
<comment type="caution">
    <text evidence="1">The sequence shown here is derived from an EMBL/GenBank/DDBJ whole genome shotgun (WGS) entry which is preliminary data.</text>
</comment>
<reference evidence="1" key="1">
    <citation type="journal article" date="2023" name="G3 (Bethesda)">
        <title>Whole genome assemblies of Zophobas morio and Tenebrio molitor.</title>
        <authorList>
            <person name="Kaur S."/>
            <person name="Stinson S.A."/>
            <person name="diCenzo G.C."/>
        </authorList>
    </citation>
    <scope>NUCLEOTIDE SEQUENCE</scope>
    <source>
        <strain evidence="1">QUZm001</strain>
    </source>
</reference>
<accession>A0AA38I8U9</accession>
<evidence type="ECO:0000313" key="2">
    <source>
        <dbReference type="Proteomes" id="UP001168821"/>
    </source>
</evidence>
<evidence type="ECO:0000313" key="1">
    <source>
        <dbReference type="EMBL" id="KAJ3649827.1"/>
    </source>
</evidence>
<sequence length="97" mass="11264">MTEARCGDGFDRINQNKVQWRARGNFLRIGRTWREEIAGKLEIALCDRLIVYKLHQLCAKLEGNLVSQGNYETVGRTDTGIFYRCAKVEKLKLVFRN</sequence>
<protein>
    <submittedName>
        <fullName evidence="1">Uncharacterized protein</fullName>
    </submittedName>
</protein>
<gene>
    <name evidence="1" type="ORF">Zmor_021547</name>
</gene>
<keyword evidence="2" id="KW-1185">Reference proteome</keyword>
<dbReference type="EMBL" id="JALNTZ010000006">
    <property type="protein sequence ID" value="KAJ3649827.1"/>
    <property type="molecule type" value="Genomic_DNA"/>
</dbReference>